<gene>
    <name evidence="2" type="ORF">SAMN04490244_104228</name>
</gene>
<organism evidence="2 3">
    <name type="scientific">Tranquillimonas rosea</name>
    <dbReference type="NCBI Taxonomy" id="641238"/>
    <lineage>
        <taxon>Bacteria</taxon>
        <taxon>Pseudomonadati</taxon>
        <taxon>Pseudomonadota</taxon>
        <taxon>Alphaproteobacteria</taxon>
        <taxon>Rhodobacterales</taxon>
        <taxon>Roseobacteraceae</taxon>
        <taxon>Tranquillimonas</taxon>
    </lineage>
</organism>
<feature type="transmembrane region" description="Helical" evidence="1">
    <location>
        <begin position="6"/>
        <end position="28"/>
    </location>
</feature>
<sequence>MSLSPVWRLAAAAFAGLLLGFLGAILWIGPNQDRFDFLYEDFTIESCLSDRLDPMPASPGAARTDVLACYDKLVLQGQLNEFQVRRVNFQNQHTADTVTLWMVVTLTLCGVALAGFQIATSSRLVATKPEALSTEISVENGKLFVRSSVTGLLILLVSFAFFYVYVAYIYRLEEWSDEAEPVSASDPAPVDVTGPLLEGGFGLVE</sequence>
<keyword evidence="1" id="KW-0812">Transmembrane</keyword>
<protein>
    <submittedName>
        <fullName evidence="2">Uncharacterized protein</fullName>
    </submittedName>
</protein>
<keyword evidence="3" id="KW-1185">Reference proteome</keyword>
<evidence type="ECO:0000313" key="2">
    <source>
        <dbReference type="EMBL" id="SER97411.1"/>
    </source>
</evidence>
<keyword evidence="1" id="KW-1133">Transmembrane helix</keyword>
<feature type="transmembrane region" description="Helical" evidence="1">
    <location>
        <begin position="98"/>
        <end position="119"/>
    </location>
</feature>
<keyword evidence="1" id="KW-0472">Membrane</keyword>
<accession>A0A1H9TJU0</accession>
<dbReference type="RefSeq" id="WP_092691810.1">
    <property type="nucleotide sequence ID" value="NZ_CBDDGO010000004.1"/>
</dbReference>
<dbReference type="EMBL" id="FOGU01000004">
    <property type="protein sequence ID" value="SER97411.1"/>
    <property type="molecule type" value="Genomic_DNA"/>
</dbReference>
<name>A0A1H9TJU0_9RHOB</name>
<dbReference type="AlphaFoldDB" id="A0A1H9TJU0"/>
<evidence type="ECO:0000256" key="1">
    <source>
        <dbReference type="SAM" id="Phobius"/>
    </source>
</evidence>
<evidence type="ECO:0000313" key="3">
    <source>
        <dbReference type="Proteomes" id="UP000198885"/>
    </source>
</evidence>
<proteinExistence type="predicted"/>
<dbReference type="STRING" id="641238.SAMN04490244_104228"/>
<reference evidence="2 3" key="1">
    <citation type="submission" date="2016-10" db="EMBL/GenBank/DDBJ databases">
        <authorList>
            <person name="de Groot N.N."/>
        </authorList>
    </citation>
    <scope>NUCLEOTIDE SEQUENCE [LARGE SCALE GENOMIC DNA]</scope>
    <source>
        <strain evidence="2 3">DSM 23042</strain>
    </source>
</reference>
<feature type="transmembrane region" description="Helical" evidence="1">
    <location>
        <begin position="149"/>
        <end position="170"/>
    </location>
</feature>
<dbReference type="Proteomes" id="UP000198885">
    <property type="component" value="Unassembled WGS sequence"/>
</dbReference>